<keyword evidence="6" id="KW-0969">Cilium</keyword>
<dbReference type="OrthoDB" id="5343669at2"/>
<dbReference type="Gene3D" id="1.20.120.340">
    <property type="entry name" value="Flagellar protein FliS"/>
    <property type="match status" value="1"/>
</dbReference>
<evidence type="ECO:0000256" key="4">
    <source>
        <dbReference type="ARBA" id="ARBA00022795"/>
    </source>
</evidence>
<keyword evidence="6" id="KW-0282">Flagellum</keyword>
<dbReference type="GO" id="GO:0071973">
    <property type="term" value="P:bacterial-type flagellum-dependent cell motility"/>
    <property type="evidence" value="ECO:0007669"/>
    <property type="project" value="TreeGrafter"/>
</dbReference>
<sequence length="160" mass="18019">MAAYQQINTYLNNHYEGMDPEQLILLLFNGALSRLTLSREGIEEKNVQKKGENLSKAIAIISELNASVDSTMTDESTQFLRGIYKAILTELPNVTLNNDLKTLDRAQGYISRLKDIWETEVIAKQQVSPPEIAKNTVQKQAFSSAFNEDRPKKSFHAVCV</sequence>
<evidence type="ECO:0000256" key="2">
    <source>
        <dbReference type="ARBA" id="ARBA00008787"/>
    </source>
</evidence>
<dbReference type="InterPro" id="IPR036584">
    <property type="entry name" value="FliS_sf"/>
</dbReference>
<keyword evidence="5" id="KW-0143">Chaperone</keyword>
<evidence type="ECO:0000256" key="3">
    <source>
        <dbReference type="ARBA" id="ARBA00022490"/>
    </source>
</evidence>
<organism evidence="6 7">
    <name type="scientific">Desulfobacula toluolica (strain DSM 7467 / Tol2)</name>
    <dbReference type="NCBI Taxonomy" id="651182"/>
    <lineage>
        <taxon>Bacteria</taxon>
        <taxon>Pseudomonadati</taxon>
        <taxon>Thermodesulfobacteriota</taxon>
        <taxon>Desulfobacteria</taxon>
        <taxon>Desulfobacterales</taxon>
        <taxon>Desulfobacteraceae</taxon>
        <taxon>Desulfobacula</taxon>
    </lineage>
</organism>
<dbReference type="SUPFAM" id="SSF101116">
    <property type="entry name" value="Flagellar export chaperone FliS"/>
    <property type="match status" value="1"/>
</dbReference>
<dbReference type="PANTHER" id="PTHR34773:SF1">
    <property type="entry name" value="FLAGELLAR SECRETION CHAPERONE FLIS"/>
    <property type="match status" value="1"/>
</dbReference>
<keyword evidence="7" id="KW-1185">Reference proteome</keyword>
<comment type="subcellular location">
    <subcellularLocation>
        <location evidence="1">Cytoplasm</location>
        <location evidence="1">Cytosol</location>
    </subcellularLocation>
</comment>
<dbReference type="GO" id="GO:0005829">
    <property type="term" value="C:cytosol"/>
    <property type="evidence" value="ECO:0007669"/>
    <property type="project" value="UniProtKB-SubCell"/>
</dbReference>
<dbReference type="EMBL" id="FO203503">
    <property type="protein sequence ID" value="CCK81703.1"/>
    <property type="molecule type" value="Genomic_DNA"/>
</dbReference>
<dbReference type="HOGENOM" id="CLU_080373_4_0_7"/>
<reference evidence="6 7" key="1">
    <citation type="journal article" date="2013" name="Environ. Microbiol.">
        <title>Complete genome, catabolic sub-proteomes and key-metabolites of Desulfobacula toluolica Tol2, a marine, aromatic compound-degrading, sulfate-reducing bacterium.</title>
        <authorList>
            <person name="Wohlbrand L."/>
            <person name="Jacob J.H."/>
            <person name="Kube M."/>
            <person name="Mussmann M."/>
            <person name="Jarling R."/>
            <person name="Beck A."/>
            <person name="Amann R."/>
            <person name="Wilkes H."/>
            <person name="Reinhardt R."/>
            <person name="Rabus R."/>
        </authorList>
    </citation>
    <scope>NUCLEOTIDE SEQUENCE [LARGE SCALE GENOMIC DNA]</scope>
    <source>
        <strain evidence="7">DSM 7467 / Tol2</strain>
    </source>
</reference>
<name>K0NNS4_DESTT</name>
<dbReference type="STRING" id="651182.TOL2_C35460"/>
<comment type="similarity">
    <text evidence="2">Belongs to the FliS family.</text>
</comment>
<dbReference type="CDD" id="cd16098">
    <property type="entry name" value="FliS"/>
    <property type="match status" value="1"/>
</dbReference>
<dbReference type="Proteomes" id="UP000007347">
    <property type="component" value="Chromosome"/>
</dbReference>
<evidence type="ECO:0000313" key="7">
    <source>
        <dbReference type="Proteomes" id="UP000007347"/>
    </source>
</evidence>
<dbReference type="PANTHER" id="PTHR34773">
    <property type="entry name" value="FLAGELLAR SECRETION CHAPERONE FLIS"/>
    <property type="match status" value="1"/>
</dbReference>
<accession>K0NNS4</accession>
<evidence type="ECO:0000256" key="5">
    <source>
        <dbReference type="ARBA" id="ARBA00023186"/>
    </source>
</evidence>
<keyword evidence="3" id="KW-0963">Cytoplasm</keyword>
<keyword evidence="6" id="KW-0966">Cell projection</keyword>
<dbReference type="AlphaFoldDB" id="K0NNS4"/>
<gene>
    <name evidence="6" type="primary">fliS</name>
    <name evidence="6" type="ordered locus">TOL2_C35460</name>
</gene>
<dbReference type="KEGG" id="dto:TOL2_C35460"/>
<protein>
    <submittedName>
        <fullName evidence="6">FliS: prediucted flagellar protein S</fullName>
    </submittedName>
</protein>
<dbReference type="InterPro" id="IPR003713">
    <property type="entry name" value="FliS"/>
</dbReference>
<dbReference type="NCBIfam" id="TIGR00208">
    <property type="entry name" value="fliS"/>
    <property type="match status" value="1"/>
</dbReference>
<dbReference type="RefSeq" id="WP_014958891.1">
    <property type="nucleotide sequence ID" value="NC_018645.1"/>
</dbReference>
<evidence type="ECO:0000256" key="1">
    <source>
        <dbReference type="ARBA" id="ARBA00004514"/>
    </source>
</evidence>
<dbReference type="Pfam" id="PF02561">
    <property type="entry name" value="FliS"/>
    <property type="match status" value="1"/>
</dbReference>
<evidence type="ECO:0000313" key="6">
    <source>
        <dbReference type="EMBL" id="CCK81703.1"/>
    </source>
</evidence>
<dbReference type="GO" id="GO:0044780">
    <property type="term" value="P:bacterial-type flagellum assembly"/>
    <property type="evidence" value="ECO:0007669"/>
    <property type="project" value="InterPro"/>
</dbReference>
<proteinExistence type="inferred from homology"/>
<keyword evidence="4" id="KW-1005">Bacterial flagellum biogenesis</keyword>